<evidence type="ECO:0000256" key="1">
    <source>
        <dbReference type="SAM" id="MobiDB-lite"/>
    </source>
</evidence>
<name>A0A821LTC7_9BILA</name>
<feature type="compositionally biased region" description="Basic residues" evidence="1">
    <location>
        <begin position="86"/>
        <end position="95"/>
    </location>
</feature>
<gene>
    <name evidence="2" type="ORF">UJA718_LOCUS39187</name>
</gene>
<protein>
    <submittedName>
        <fullName evidence="2">Uncharacterized protein</fullName>
    </submittedName>
</protein>
<keyword evidence="3" id="KW-1185">Reference proteome</keyword>
<comment type="caution">
    <text evidence="2">The sequence shown here is derived from an EMBL/GenBank/DDBJ whole genome shotgun (WGS) entry which is preliminary data.</text>
</comment>
<evidence type="ECO:0000313" key="3">
    <source>
        <dbReference type="Proteomes" id="UP000663873"/>
    </source>
</evidence>
<sequence>MNISEIKISAISQQTKEQKIHKKKSAKRKHQSVAIKQIEDVEPEEILPTQTFHIELESQETEPVPPVVSEGKVIYHKFGDVGKLKKKKTKKKLKTTKQTNTKDNRIKKKIEKLPEEESVILTPRKAVPFISATPDEQIDVEDYVTIKSKKKRRKHSSKSPRKQSRSKSSKK</sequence>
<feature type="region of interest" description="Disordered" evidence="1">
    <location>
        <begin position="86"/>
        <end position="105"/>
    </location>
</feature>
<accession>A0A821LTC7</accession>
<evidence type="ECO:0000313" key="2">
    <source>
        <dbReference type="EMBL" id="CAF4755926.1"/>
    </source>
</evidence>
<feature type="compositionally biased region" description="Basic residues" evidence="1">
    <location>
        <begin position="19"/>
        <end position="31"/>
    </location>
</feature>
<feature type="region of interest" description="Disordered" evidence="1">
    <location>
        <begin position="143"/>
        <end position="171"/>
    </location>
</feature>
<feature type="compositionally biased region" description="Basic residues" evidence="1">
    <location>
        <begin position="147"/>
        <end position="171"/>
    </location>
</feature>
<dbReference type="Proteomes" id="UP000663873">
    <property type="component" value="Unassembled WGS sequence"/>
</dbReference>
<proteinExistence type="predicted"/>
<dbReference type="EMBL" id="CAJOBP010041159">
    <property type="protein sequence ID" value="CAF4755926.1"/>
    <property type="molecule type" value="Genomic_DNA"/>
</dbReference>
<organism evidence="2 3">
    <name type="scientific">Rotaria socialis</name>
    <dbReference type="NCBI Taxonomy" id="392032"/>
    <lineage>
        <taxon>Eukaryota</taxon>
        <taxon>Metazoa</taxon>
        <taxon>Spiralia</taxon>
        <taxon>Gnathifera</taxon>
        <taxon>Rotifera</taxon>
        <taxon>Eurotatoria</taxon>
        <taxon>Bdelloidea</taxon>
        <taxon>Philodinida</taxon>
        <taxon>Philodinidae</taxon>
        <taxon>Rotaria</taxon>
    </lineage>
</organism>
<reference evidence="2" key="1">
    <citation type="submission" date="2021-02" db="EMBL/GenBank/DDBJ databases">
        <authorList>
            <person name="Nowell W R."/>
        </authorList>
    </citation>
    <scope>NUCLEOTIDE SEQUENCE</scope>
</reference>
<dbReference type="AlphaFoldDB" id="A0A821LTC7"/>
<feature type="non-terminal residue" evidence="2">
    <location>
        <position position="1"/>
    </location>
</feature>
<feature type="region of interest" description="Disordered" evidence="1">
    <location>
        <begin position="1"/>
        <end position="32"/>
    </location>
</feature>